<gene>
    <name evidence="2" type="ORF">B9Q09_00485</name>
</gene>
<evidence type="ECO:0000313" key="2">
    <source>
        <dbReference type="EMBL" id="PSN97671.1"/>
    </source>
</evidence>
<dbReference type="AlphaFoldDB" id="A0A2R6BGB5"/>
<proteinExistence type="predicted"/>
<dbReference type="InterPro" id="IPR027417">
    <property type="entry name" value="P-loop_NTPase"/>
</dbReference>
<sequence>MDNLLEEFEARKPSEVTNGHSVILETKDTTKFIPSPEYRRLRDLLCLELISKIVERRLPTHHYFRLFELGERIPESIQAPRVKYIRDLLEVLGEITQSEEKSIKAHIVQEWLLGHRVIRGLERFDFDGLVFRGEEGLYPVPLEHMGDGFKALVALVATLDPGDIVLLEEPELHMHPGYIRELLEYLVSFSMDTHTHFFIVTHSRDVVGCLLDDQTLSEKNTGFLKKEFNLTRLTSVNTQTLSETYNYEEAQSALNGLLLDLRGI</sequence>
<dbReference type="GO" id="GO:0016887">
    <property type="term" value="F:ATP hydrolysis activity"/>
    <property type="evidence" value="ECO:0007669"/>
    <property type="project" value="InterPro"/>
</dbReference>
<feature type="domain" description="ATPase AAA-type core" evidence="1">
    <location>
        <begin position="94"/>
        <end position="203"/>
    </location>
</feature>
<dbReference type="SUPFAM" id="SSF52540">
    <property type="entry name" value="P-loop containing nucleoside triphosphate hydrolases"/>
    <property type="match status" value="1"/>
</dbReference>
<name>A0A2R6BGB5_9ARCH</name>
<evidence type="ECO:0000313" key="3">
    <source>
        <dbReference type="Proteomes" id="UP000240681"/>
    </source>
</evidence>
<organism evidence="2 3">
    <name type="scientific">Candidatus Marsarchaeota G2 archaeon ECH_B_SAG-C16</name>
    <dbReference type="NCBI Taxonomy" id="1978163"/>
    <lineage>
        <taxon>Archaea</taxon>
        <taxon>Candidatus Marsarchaeota</taxon>
        <taxon>Candidatus Marsarchaeota group 2</taxon>
    </lineage>
</organism>
<dbReference type="InterPro" id="IPR051396">
    <property type="entry name" value="Bact_Antivir_Def_Nuclease"/>
</dbReference>
<dbReference type="PANTHER" id="PTHR43581">
    <property type="entry name" value="ATP/GTP PHOSPHATASE"/>
    <property type="match status" value="1"/>
</dbReference>
<dbReference type="InterPro" id="IPR003959">
    <property type="entry name" value="ATPase_AAA_core"/>
</dbReference>
<comment type="caution">
    <text evidence="2">The sequence shown here is derived from an EMBL/GenBank/DDBJ whole genome shotgun (WGS) entry which is preliminary data.</text>
</comment>
<dbReference type="GO" id="GO:0005524">
    <property type="term" value="F:ATP binding"/>
    <property type="evidence" value="ECO:0007669"/>
    <property type="project" value="InterPro"/>
</dbReference>
<dbReference type="Pfam" id="PF13304">
    <property type="entry name" value="AAA_21"/>
    <property type="match status" value="1"/>
</dbReference>
<evidence type="ECO:0000259" key="1">
    <source>
        <dbReference type="Pfam" id="PF13304"/>
    </source>
</evidence>
<accession>A0A2R6BGB5</accession>
<reference evidence="2 3" key="1">
    <citation type="submission" date="2017-04" db="EMBL/GenBank/DDBJ databases">
        <title>Novel microbial lineages endemic to geothermal iron-oxide mats fill important gaps in the evolutionary history of Archaea.</title>
        <authorList>
            <person name="Jay Z.J."/>
            <person name="Beam J.P."/>
            <person name="Dlakic M."/>
            <person name="Rusch D.B."/>
            <person name="Kozubal M.A."/>
            <person name="Inskeep W.P."/>
        </authorList>
    </citation>
    <scope>NUCLEOTIDE SEQUENCE [LARGE SCALE GENOMIC DNA]</scope>
    <source>
        <strain evidence="2">ECH_B_SAG-C16</strain>
    </source>
</reference>
<dbReference type="EMBL" id="NEXK01000009">
    <property type="protein sequence ID" value="PSN97671.1"/>
    <property type="molecule type" value="Genomic_DNA"/>
</dbReference>
<dbReference type="PANTHER" id="PTHR43581:SF4">
    <property type="entry name" value="ATP_GTP PHOSPHATASE"/>
    <property type="match status" value="1"/>
</dbReference>
<dbReference type="Proteomes" id="UP000240681">
    <property type="component" value="Unassembled WGS sequence"/>
</dbReference>
<protein>
    <recommendedName>
        <fullName evidence="1">ATPase AAA-type core domain-containing protein</fullName>
    </recommendedName>
</protein>
<dbReference type="Gene3D" id="3.40.50.300">
    <property type="entry name" value="P-loop containing nucleotide triphosphate hydrolases"/>
    <property type="match status" value="1"/>
</dbReference>